<dbReference type="InterPro" id="IPR013647">
    <property type="entry name" value="OligopepF_N_dom"/>
</dbReference>
<reference evidence="9" key="1">
    <citation type="submission" date="2019-09" db="EMBL/GenBank/DDBJ databases">
        <title>In-depth cultivation of the pig gut microbiome towards novel bacterial diversity and tailored functional studies.</title>
        <authorList>
            <person name="Wylensek D."/>
            <person name="Hitch T.C.A."/>
            <person name="Clavel T."/>
        </authorList>
    </citation>
    <scope>NUCLEOTIDE SEQUENCE</scope>
    <source>
        <strain evidence="9">RF-744-FAT-WT-3</strain>
    </source>
</reference>
<evidence type="ECO:0000259" key="7">
    <source>
        <dbReference type="Pfam" id="PF01432"/>
    </source>
</evidence>
<dbReference type="Gene3D" id="1.10.287.830">
    <property type="entry name" value="putative peptidase helix hairpin domain like"/>
    <property type="match status" value="1"/>
</dbReference>
<feature type="domain" description="Peptidase M3A/M3B catalytic" evidence="7">
    <location>
        <begin position="206"/>
        <end position="590"/>
    </location>
</feature>
<dbReference type="GO" id="GO:0006518">
    <property type="term" value="P:peptide metabolic process"/>
    <property type="evidence" value="ECO:0007669"/>
    <property type="project" value="TreeGrafter"/>
</dbReference>
<dbReference type="NCBIfam" id="TIGR00181">
    <property type="entry name" value="pepF"/>
    <property type="match status" value="1"/>
</dbReference>
<comment type="function">
    <text evidence="6">Has oligopeptidase activity and degrades a variety of small bioactive peptides.</text>
</comment>
<organism evidence="9">
    <name type="scientific">Baileyella intestinalis</name>
    <dbReference type="NCBI Taxonomy" id="2606709"/>
    <lineage>
        <taxon>Bacteria</taxon>
        <taxon>Bacillati</taxon>
        <taxon>Bacillota</taxon>
        <taxon>Clostridia</taxon>
        <taxon>Peptostreptococcales</taxon>
        <taxon>Anaerovoracaceae</taxon>
        <taxon>Baileyella</taxon>
    </lineage>
</organism>
<dbReference type="AlphaFoldDB" id="A0A6A8MB81"/>
<protein>
    <recommendedName>
        <fullName evidence="6">Oligopeptidase F</fullName>
        <ecNumber evidence="6">3.4.24.-</ecNumber>
    </recommendedName>
</protein>
<comment type="cofactor">
    <cofactor evidence="6">
        <name>Zn(2+)</name>
        <dbReference type="ChEBI" id="CHEBI:29105"/>
    </cofactor>
    <text evidence="6">Binds 1 zinc ion.</text>
</comment>
<proteinExistence type="inferred from homology"/>
<evidence type="ECO:0000256" key="6">
    <source>
        <dbReference type="RuleBase" id="RU368091"/>
    </source>
</evidence>
<dbReference type="InterPro" id="IPR001567">
    <property type="entry name" value="Pept_M3A_M3B_dom"/>
</dbReference>
<dbReference type="Pfam" id="PF01432">
    <property type="entry name" value="Peptidase_M3"/>
    <property type="match status" value="1"/>
</dbReference>
<dbReference type="InterPro" id="IPR042088">
    <property type="entry name" value="OligoPept_F_C"/>
</dbReference>
<dbReference type="PANTHER" id="PTHR11804:SF84">
    <property type="entry name" value="SACCHAROLYSIN"/>
    <property type="match status" value="1"/>
</dbReference>
<dbReference type="PANTHER" id="PTHR11804">
    <property type="entry name" value="PROTEASE M3 THIMET OLIGOPEPTIDASE-RELATED"/>
    <property type="match status" value="1"/>
</dbReference>
<dbReference type="GO" id="GO:0006508">
    <property type="term" value="P:proteolysis"/>
    <property type="evidence" value="ECO:0007669"/>
    <property type="project" value="UniProtKB-KW"/>
</dbReference>
<dbReference type="EC" id="3.4.24.-" evidence="6"/>
<keyword evidence="3 6" id="KW-0378">Hydrolase</keyword>
<sequence>MNIEVTKSRDQIEDKYKWNIESMYNSDDRWNRDIEDARTMSEQLRSQEGHVLDSSSSLLETLKAETSISRKLSNAIVYSHMKQDEDNSNSKYLEMNQKAMTAAAEISAALSFIVPEILEGDSSLIEQYINKEPGLEEYRFMLDNILQQKSHVLSKDEEKVLSSLGDVLGAPGEIFTMLNNADMNFGSVEDSEGKSHLLTHGTYSSLMEDPDRTLRKNAFTRIYSKYMELINSIATMYNYSVKENTVSSRLRNYDSPLDAALSPDHIPLQVYDNLIEVVHKHLPEMHKYTAIKKKALGLEEMEMFDVYIPPVKPVEKEYSFEEAVDIACEALAPLGSEYVSTLKKGLLEERWVDVYENKGKTSGAYSFGSYDSYPFILMNFTGRLNDIFTLVHEGGHSMHSYYTRRNQPYIYGGHSIFTAEVASTVNESLLIRYLLRKAEKENDLEMKKYLVNYYADQFKSTLFRQTMFGEFEKKTHEIVSQGGSLTADLCSEIYDKLNTDYFGPAMKHSDLIKYEWSRIPHFYRDFYVYQYATGFSAATALSERILTGGTEARNDYLRFLSLGDSDYPVSLLKIAGVDMSSPEPVDQALNVFGDLVDQLDKLL</sequence>
<comment type="caution">
    <text evidence="9">The sequence shown here is derived from an EMBL/GenBank/DDBJ whole genome shotgun (WGS) entry which is preliminary data.</text>
</comment>
<evidence type="ECO:0000313" key="9">
    <source>
        <dbReference type="EMBL" id="MST69124.1"/>
    </source>
</evidence>
<keyword evidence="1 6" id="KW-0645">Protease</keyword>
<dbReference type="GO" id="GO:0046872">
    <property type="term" value="F:metal ion binding"/>
    <property type="evidence" value="ECO:0007669"/>
    <property type="project" value="UniProtKB-UniRule"/>
</dbReference>
<dbReference type="Pfam" id="PF08439">
    <property type="entry name" value="Peptidase_M3_N"/>
    <property type="match status" value="1"/>
</dbReference>
<evidence type="ECO:0000256" key="2">
    <source>
        <dbReference type="ARBA" id="ARBA00022723"/>
    </source>
</evidence>
<evidence type="ECO:0000256" key="1">
    <source>
        <dbReference type="ARBA" id="ARBA00022670"/>
    </source>
</evidence>
<evidence type="ECO:0000259" key="8">
    <source>
        <dbReference type="Pfam" id="PF08439"/>
    </source>
</evidence>
<dbReference type="InterPro" id="IPR045090">
    <property type="entry name" value="Pept_M3A_M3B"/>
</dbReference>
<accession>A0A6A8MB81</accession>
<name>A0A6A8MB81_9FIRM</name>
<feature type="domain" description="Oligopeptidase F N-terminal" evidence="8">
    <location>
        <begin position="116"/>
        <end position="185"/>
    </location>
</feature>
<dbReference type="Gene3D" id="1.10.1370.20">
    <property type="entry name" value="Oligoendopeptidase f, C-terminal domain"/>
    <property type="match status" value="1"/>
</dbReference>
<keyword evidence="5 6" id="KW-0482">Metalloprotease</keyword>
<gene>
    <name evidence="9" type="primary">pepF</name>
    <name evidence="9" type="ORF">FYJ66_05910</name>
</gene>
<keyword evidence="2 6" id="KW-0479">Metal-binding</keyword>
<dbReference type="RefSeq" id="WP_154572591.1">
    <property type="nucleotide sequence ID" value="NZ_VUNB01000004.1"/>
</dbReference>
<evidence type="ECO:0000256" key="5">
    <source>
        <dbReference type="ARBA" id="ARBA00023049"/>
    </source>
</evidence>
<dbReference type="CDD" id="cd09608">
    <property type="entry name" value="M3B_PepF"/>
    <property type="match status" value="1"/>
</dbReference>
<evidence type="ECO:0000256" key="3">
    <source>
        <dbReference type="ARBA" id="ARBA00022801"/>
    </source>
</evidence>
<dbReference type="InterPro" id="IPR004438">
    <property type="entry name" value="Peptidase_M3B"/>
</dbReference>
<dbReference type="EMBL" id="VUNB01000004">
    <property type="protein sequence ID" value="MST69124.1"/>
    <property type="molecule type" value="Genomic_DNA"/>
</dbReference>
<dbReference type="GO" id="GO:0004222">
    <property type="term" value="F:metalloendopeptidase activity"/>
    <property type="evidence" value="ECO:0007669"/>
    <property type="project" value="UniProtKB-UniRule"/>
</dbReference>
<dbReference type="Gene3D" id="1.20.140.70">
    <property type="entry name" value="Oligopeptidase f, N-terminal domain"/>
    <property type="match status" value="1"/>
</dbReference>
<evidence type="ECO:0000256" key="4">
    <source>
        <dbReference type="ARBA" id="ARBA00022833"/>
    </source>
</evidence>
<comment type="similarity">
    <text evidence="6">Belongs to the peptidase M3B family.</text>
</comment>
<dbReference type="SUPFAM" id="SSF55486">
    <property type="entry name" value="Metalloproteases ('zincins'), catalytic domain"/>
    <property type="match status" value="1"/>
</dbReference>
<keyword evidence="4 6" id="KW-0862">Zinc</keyword>